<comment type="caution">
    <text evidence="1">The sequence shown here is derived from an EMBL/GenBank/DDBJ whole genome shotgun (WGS) entry which is preliminary data.</text>
</comment>
<organism evidence="1 2">
    <name type="scientific">Pyramidobacter piscolens W5455</name>
    <dbReference type="NCBI Taxonomy" id="352165"/>
    <lineage>
        <taxon>Bacteria</taxon>
        <taxon>Thermotogati</taxon>
        <taxon>Synergistota</taxon>
        <taxon>Synergistia</taxon>
        <taxon>Synergistales</taxon>
        <taxon>Dethiosulfovibrionaceae</taxon>
        <taxon>Pyramidobacter</taxon>
    </lineage>
</organism>
<sequence length="211" mass="23842">MPAEKNAFHVMSRYEKFFERTGELLMRMAPTPEEEQKKGYTLTRGERAELRRMNPTKDDTRPPVFWRLLCEYDILGDAGNSLDEGAEKAWGAVFQGMAMTAQNCRGARDDFGAALGSMEDAGDALTRRFDLLMRAEGDRFFDLLRYLLKLASSKGCTFSWTALACLCVASEENERSKVRSALTKSFYLALWKSRNTAGENGESIVKENESE</sequence>
<proteinExistence type="predicted"/>
<dbReference type="Proteomes" id="UP000006462">
    <property type="component" value="Unassembled WGS sequence"/>
</dbReference>
<evidence type="ECO:0000313" key="2">
    <source>
        <dbReference type="Proteomes" id="UP000006462"/>
    </source>
</evidence>
<protein>
    <submittedName>
        <fullName evidence="1">CRISPR system CASCADE complex protein CasB</fullName>
    </submittedName>
</protein>
<evidence type="ECO:0000313" key="1">
    <source>
        <dbReference type="EMBL" id="EFB90861.1"/>
    </source>
</evidence>
<dbReference type="InterPro" id="IPR038287">
    <property type="entry name" value="Cse2_sf"/>
</dbReference>
<dbReference type="Gene3D" id="1.10.520.40">
    <property type="entry name" value="CRISPR-associated protein Cse2"/>
    <property type="match status" value="1"/>
</dbReference>
<accession>A0ABM9ZVE9</accession>
<dbReference type="NCBIfam" id="TIGR02548">
    <property type="entry name" value="casB_cse2"/>
    <property type="match status" value="1"/>
</dbReference>
<dbReference type="InterPro" id="IPR013382">
    <property type="entry name" value="CRISPR-assoc_prot_Cse2"/>
</dbReference>
<reference evidence="1 2" key="1">
    <citation type="submission" date="2009-12" db="EMBL/GenBank/DDBJ databases">
        <authorList>
            <person name="Shrivastava S."/>
            <person name="Madupu R."/>
            <person name="Durkin A.S."/>
            <person name="Torralba M."/>
            <person name="Methe B."/>
            <person name="Sutton G.G."/>
            <person name="Strausberg R.L."/>
            <person name="Nelson K.E."/>
        </authorList>
    </citation>
    <scope>NUCLEOTIDE SEQUENCE [LARGE SCALE GENOMIC DNA]</scope>
    <source>
        <strain evidence="1 2">W5455</strain>
    </source>
</reference>
<dbReference type="Pfam" id="PF09485">
    <property type="entry name" value="CRISPR_Cse2"/>
    <property type="match status" value="1"/>
</dbReference>
<dbReference type="RefSeq" id="WP_009164669.1">
    <property type="nucleotide sequence ID" value="NZ_ADFP01000059.1"/>
</dbReference>
<dbReference type="EMBL" id="ADFP01000059">
    <property type="protein sequence ID" value="EFB90861.1"/>
    <property type="molecule type" value="Genomic_DNA"/>
</dbReference>
<gene>
    <name evidence="1" type="primary">casB</name>
    <name evidence="1" type="ORF">HMPREF7215_1777</name>
</gene>
<keyword evidence="2" id="KW-1185">Reference proteome</keyword>
<name>A0ABM9ZVE9_9BACT</name>